<dbReference type="EMBL" id="BKAJ01000107">
    <property type="protein sequence ID" value="GEP58685.1"/>
    <property type="molecule type" value="Genomic_DNA"/>
</dbReference>
<accession>A0A512NIE2</accession>
<feature type="chain" id="PRO_5021998808" description="PepSY domain-containing protein" evidence="1">
    <location>
        <begin position="20"/>
        <end position="98"/>
    </location>
</feature>
<evidence type="ECO:0000313" key="3">
    <source>
        <dbReference type="Proteomes" id="UP000321058"/>
    </source>
</evidence>
<dbReference type="AlphaFoldDB" id="A0A512NIE2"/>
<reference evidence="2 3" key="1">
    <citation type="submission" date="2019-07" db="EMBL/GenBank/DDBJ databases">
        <title>Whole genome shotgun sequence of Reyranella soli NBRC 108950.</title>
        <authorList>
            <person name="Hosoyama A."/>
            <person name="Uohara A."/>
            <person name="Ohji S."/>
            <person name="Ichikawa N."/>
        </authorList>
    </citation>
    <scope>NUCLEOTIDE SEQUENCE [LARGE SCALE GENOMIC DNA]</scope>
    <source>
        <strain evidence="2 3">NBRC 108950</strain>
    </source>
</reference>
<proteinExistence type="predicted"/>
<feature type="signal peptide" evidence="1">
    <location>
        <begin position="1"/>
        <end position="19"/>
    </location>
</feature>
<comment type="caution">
    <text evidence="2">The sequence shown here is derived from an EMBL/GenBank/DDBJ whole genome shotgun (WGS) entry which is preliminary data.</text>
</comment>
<dbReference type="RefSeq" id="WP_147154078.1">
    <property type="nucleotide sequence ID" value="NZ_BKAJ01000107.1"/>
</dbReference>
<organism evidence="2 3">
    <name type="scientific">Reyranella soli</name>
    <dbReference type="NCBI Taxonomy" id="1230389"/>
    <lineage>
        <taxon>Bacteria</taxon>
        <taxon>Pseudomonadati</taxon>
        <taxon>Pseudomonadota</taxon>
        <taxon>Alphaproteobacteria</taxon>
        <taxon>Hyphomicrobiales</taxon>
        <taxon>Reyranellaceae</taxon>
        <taxon>Reyranella</taxon>
    </lineage>
</organism>
<keyword evidence="1" id="KW-0732">Signal</keyword>
<evidence type="ECO:0008006" key="4">
    <source>
        <dbReference type="Google" id="ProtNLM"/>
    </source>
</evidence>
<dbReference type="OrthoDB" id="8266081at2"/>
<protein>
    <recommendedName>
        <fullName evidence="4">PepSY domain-containing protein</fullName>
    </recommendedName>
</protein>
<dbReference type="Proteomes" id="UP000321058">
    <property type="component" value="Unassembled WGS sequence"/>
</dbReference>
<name>A0A512NIE2_9HYPH</name>
<evidence type="ECO:0000313" key="2">
    <source>
        <dbReference type="EMBL" id="GEP58685.1"/>
    </source>
</evidence>
<evidence type="ECO:0000256" key="1">
    <source>
        <dbReference type="SAM" id="SignalP"/>
    </source>
</evidence>
<gene>
    <name evidence="2" type="ORF">RSO01_58510</name>
</gene>
<keyword evidence="3" id="KW-1185">Reference proteome</keyword>
<sequence length="98" mass="9926">MNARSAMALLGGAALVAAAGVLIATAQPKGAVFIAGDRPVTEAQVRDKLQSDGFTNVLTIRQGGMIQAMGVKDGQTGKVLVDAQTGRLAGDNDGDDDD</sequence>